<dbReference type="InterPro" id="IPR026961">
    <property type="entry name" value="PGG_dom"/>
</dbReference>
<dbReference type="PANTHER" id="PTHR24177:SF238">
    <property type="entry name" value="PGG DOMAIN-CONTAINING PROTEIN"/>
    <property type="match status" value="1"/>
</dbReference>
<feature type="compositionally biased region" description="Basic and acidic residues" evidence="1">
    <location>
        <begin position="1"/>
        <end position="10"/>
    </location>
</feature>
<feature type="domain" description="PGG" evidence="3">
    <location>
        <begin position="288"/>
        <end position="367"/>
    </location>
</feature>
<dbReference type="AlphaFoldDB" id="A0A6G1CV43"/>
<accession>A0A6G1CV43</accession>
<dbReference type="Pfam" id="PF13962">
    <property type="entry name" value="PGG"/>
    <property type="match status" value="2"/>
</dbReference>
<evidence type="ECO:0000256" key="1">
    <source>
        <dbReference type="SAM" id="MobiDB-lite"/>
    </source>
</evidence>
<evidence type="ECO:0000259" key="3">
    <source>
        <dbReference type="Pfam" id="PF13962"/>
    </source>
</evidence>
<feature type="transmembrane region" description="Helical" evidence="2">
    <location>
        <begin position="183"/>
        <end position="201"/>
    </location>
</feature>
<dbReference type="OrthoDB" id="695814at2759"/>
<name>A0A6G1CV43_9ORYZ</name>
<reference evidence="4 5" key="1">
    <citation type="submission" date="2019-11" db="EMBL/GenBank/DDBJ databases">
        <title>Whole genome sequence of Oryza granulata.</title>
        <authorList>
            <person name="Li W."/>
        </authorList>
    </citation>
    <scope>NUCLEOTIDE SEQUENCE [LARGE SCALE GENOMIC DNA]</scope>
    <source>
        <strain evidence="5">cv. Menghai</strain>
        <tissue evidence="4">Leaf</tissue>
    </source>
</reference>
<keyword evidence="2" id="KW-0472">Membrane</keyword>
<evidence type="ECO:0000256" key="2">
    <source>
        <dbReference type="SAM" id="Phobius"/>
    </source>
</evidence>
<feature type="transmembrane region" description="Helical" evidence="2">
    <location>
        <begin position="230"/>
        <end position="253"/>
    </location>
</feature>
<evidence type="ECO:0000313" key="4">
    <source>
        <dbReference type="EMBL" id="KAF0903423.1"/>
    </source>
</evidence>
<keyword evidence="5" id="KW-1185">Reference proteome</keyword>
<dbReference type="GO" id="GO:0016020">
    <property type="term" value="C:membrane"/>
    <property type="evidence" value="ECO:0007669"/>
    <property type="project" value="TreeGrafter"/>
</dbReference>
<feature type="region of interest" description="Disordered" evidence="1">
    <location>
        <begin position="66"/>
        <end position="127"/>
    </location>
</feature>
<feature type="region of interest" description="Disordered" evidence="1">
    <location>
        <begin position="1"/>
        <end position="26"/>
    </location>
</feature>
<feature type="transmembrane region" description="Helical" evidence="2">
    <location>
        <begin position="344"/>
        <end position="363"/>
    </location>
</feature>
<feature type="compositionally biased region" description="Polar residues" evidence="1">
    <location>
        <begin position="88"/>
        <end position="106"/>
    </location>
</feature>
<protein>
    <recommendedName>
        <fullName evidence="3">PGG domain-containing protein</fullName>
    </recommendedName>
</protein>
<feature type="domain" description="PGG" evidence="3">
    <location>
        <begin position="176"/>
        <end position="267"/>
    </location>
</feature>
<organism evidence="4 5">
    <name type="scientific">Oryza meyeriana var. granulata</name>
    <dbReference type="NCBI Taxonomy" id="110450"/>
    <lineage>
        <taxon>Eukaryota</taxon>
        <taxon>Viridiplantae</taxon>
        <taxon>Streptophyta</taxon>
        <taxon>Embryophyta</taxon>
        <taxon>Tracheophyta</taxon>
        <taxon>Spermatophyta</taxon>
        <taxon>Magnoliopsida</taxon>
        <taxon>Liliopsida</taxon>
        <taxon>Poales</taxon>
        <taxon>Poaceae</taxon>
        <taxon>BOP clade</taxon>
        <taxon>Oryzoideae</taxon>
        <taxon>Oryzeae</taxon>
        <taxon>Oryzinae</taxon>
        <taxon>Oryza</taxon>
        <taxon>Oryza meyeriana</taxon>
    </lineage>
</organism>
<gene>
    <name evidence="4" type="ORF">E2562_027708</name>
</gene>
<evidence type="ECO:0000313" key="5">
    <source>
        <dbReference type="Proteomes" id="UP000479710"/>
    </source>
</evidence>
<sequence>MGPDRCRSETRLPQLSDHSAHKPPCAAAVRREAGLAPADRARKLYLATASQGQASKALSDHMENGRQPKLTIAPTNTTGALIPVNGPSEENNTMETGSNRQDSMNGSVYRKPSPTNCKGTPEETVSSNVPVGASEIETAEDNKIATHVENGYIDKNEGSPNEDGHNEYSDGNQAAKHLKKCRTYLLLLAILAVSLTYQSGLNPPGGFWTGKEDNHLYGDPILEDTHHHRYIAFFYLNAIAFVASVVLIIMLLNRRMSNKVIKRLRKILLLSCKQVQILMRKVKGKDTTSITYLAGLNPPGGFWSDESLDGLKVGNPSLPNVNLPHYKAGDPVLHDIHPHRYKTFFCFNAFSFMSSIVVIMLLLSKSVREKNVPLELNC</sequence>
<feature type="compositionally biased region" description="Polar residues" evidence="1">
    <location>
        <begin position="113"/>
        <end position="127"/>
    </location>
</feature>
<dbReference type="EMBL" id="SPHZ02000008">
    <property type="protein sequence ID" value="KAF0903423.1"/>
    <property type="molecule type" value="Genomic_DNA"/>
</dbReference>
<proteinExistence type="predicted"/>
<dbReference type="Proteomes" id="UP000479710">
    <property type="component" value="Unassembled WGS sequence"/>
</dbReference>
<dbReference type="PANTHER" id="PTHR24177">
    <property type="entry name" value="CASKIN"/>
    <property type="match status" value="1"/>
</dbReference>
<keyword evidence="2" id="KW-0812">Transmembrane</keyword>
<comment type="caution">
    <text evidence="4">The sequence shown here is derived from an EMBL/GenBank/DDBJ whole genome shotgun (WGS) entry which is preliminary data.</text>
</comment>
<keyword evidence="2" id="KW-1133">Transmembrane helix</keyword>